<comment type="caution">
    <text evidence="1">The sequence shown here is derived from an EMBL/GenBank/DDBJ whole genome shotgun (WGS) entry which is preliminary data.</text>
</comment>
<sequence length="216" mass="24248">MHTPKNQMKMYKANSLATFLKDDMRFSWEDNLFDSDEDEEETVVMSKTRTSIRFSDNVDTQEIPCISDMETSEVADVWYTHHDFATMKAECRQLAKSFVSGRIQLSADICLRGLEEKLHRNQKKINRSEAIGAVLDEQDAQFGHGEQNHEVIAHVYHEFAAHCLDEAVDLALRDQETAFKIHGITSSPSSSSCEDNRCTSKISGISSLGSPALVAA</sequence>
<organism evidence="1 2">
    <name type="scientific">Cylindrotheca closterium</name>
    <dbReference type="NCBI Taxonomy" id="2856"/>
    <lineage>
        <taxon>Eukaryota</taxon>
        <taxon>Sar</taxon>
        <taxon>Stramenopiles</taxon>
        <taxon>Ochrophyta</taxon>
        <taxon>Bacillariophyta</taxon>
        <taxon>Bacillariophyceae</taxon>
        <taxon>Bacillariophycidae</taxon>
        <taxon>Bacillariales</taxon>
        <taxon>Bacillariaceae</taxon>
        <taxon>Cylindrotheca</taxon>
    </lineage>
</organism>
<dbReference type="EMBL" id="CAKOGP040001936">
    <property type="protein sequence ID" value="CAJ1957236.1"/>
    <property type="molecule type" value="Genomic_DNA"/>
</dbReference>
<evidence type="ECO:0000313" key="1">
    <source>
        <dbReference type="EMBL" id="CAJ1957236.1"/>
    </source>
</evidence>
<protein>
    <submittedName>
        <fullName evidence="1">Uncharacterized protein</fullName>
    </submittedName>
</protein>
<dbReference type="Proteomes" id="UP001295423">
    <property type="component" value="Unassembled WGS sequence"/>
</dbReference>
<proteinExistence type="predicted"/>
<keyword evidence="2" id="KW-1185">Reference proteome</keyword>
<gene>
    <name evidence="1" type="ORF">CYCCA115_LOCUS16616</name>
</gene>
<reference evidence="1" key="1">
    <citation type="submission" date="2023-08" db="EMBL/GenBank/DDBJ databases">
        <authorList>
            <person name="Audoor S."/>
            <person name="Bilcke G."/>
        </authorList>
    </citation>
    <scope>NUCLEOTIDE SEQUENCE</scope>
</reference>
<name>A0AAD2FYD1_9STRA</name>
<evidence type="ECO:0000313" key="2">
    <source>
        <dbReference type="Proteomes" id="UP001295423"/>
    </source>
</evidence>
<accession>A0AAD2FYD1</accession>
<dbReference type="AlphaFoldDB" id="A0AAD2FYD1"/>